<reference evidence="2" key="1">
    <citation type="submission" date="2023-05" db="EMBL/GenBank/DDBJ databases">
        <authorList>
            <person name="Stuckert A."/>
        </authorList>
    </citation>
    <scope>NUCLEOTIDE SEQUENCE</scope>
</reference>
<comment type="caution">
    <text evidence="2">The sequence shown here is derived from an EMBL/GenBank/DDBJ whole genome shotgun (WGS) entry which is preliminary data.</text>
</comment>
<proteinExistence type="predicted"/>
<evidence type="ECO:0000313" key="3">
    <source>
        <dbReference type="Proteomes" id="UP001162483"/>
    </source>
</evidence>
<protein>
    <recommendedName>
        <fullName evidence="4">NADH dehydrogenase subunit 4L</fullName>
    </recommendedName>
</protein>
<name>A0ABN9DDZ4_9NEOB</name>
<keyword evidence="1" id="KW-1133">Transmembrane helix</keyword>
<organism evidence="2 3">
    <name type="scientific">Staurois parvus</name>
    <dbReference type="NCBI Taxonomy" id="386267"/>
    <lineage>
        <taxon>Eukaryota</taxon>
        <taxon>Metazoa</taxon>
        <taxon>Chordata</taxon>
        <taxon>Craniata</taxon>
        <taxon>Vertebrata</taxon>
        <taxon>Euteleostomi</taxon>
        <taxon>Amphibia</taxon>
        <taxon>Batrachia</taxon>
        <taxon>Anura</taxon>
        <taxon>Neobatrachia</taxon>
        <taxon>Ranoidea</taxon>
        <taxon>Ranidae</taxon>
        <taxon>Staurois</taxon>
    </lineage>
</organism>
<keyword evidence="3" id="KW-1185">Reference proteome</keyword>
<evidence type="ECO:0008006" key="4">
    <source>
        <dbReference type="Google" id="ProtNLM"/>
    </source>
</evidence>
<keyword evidence="1" id="KW-0812">Transmembrane</keyword>
<accession>A0ABN9DDZ4</accession>
<dbReference type="Proteomes" id="UP001162483">
    <property type="component" value="Unassembled WGS sequence"/>
</dbReference>
<sequence length="48" mass="5382">MCHFHVSFTLLVGYILSIGMLYGLHCCCLHRHTVAPHYGFGHVGLPNE</sequence>
<feature type="transmembrane region" description="Helical" evidence="1">
    <location>
        <begin position="6"/>
        <end position="24"/>
    </location>
</feature>
<evidence type="ECO:0000313" key="2">
    <source>
        <dbReference type="EMBL" id="CAI9569703.1"/>
    </source>
</evidence>
<keyword evidence="1" id="KW-0472">Membrane</keyword>
<dbReference type="EMBL" id="CATNWA010014259">
    <property type="protein sequence ID" value="CAI9569703.1"/>
    <property type="molecule type" value="Genomic_DNA"/>
</dbReference>
<gene>
    <name evidence="2" type="ORF">SPARVUS_LOCUS6969339</name>
</gene>
<evidence type="ECO:0000256" key="1">
    <source>
        <dbReference type="SAM" id="Phobius"/>
    </source>
</evidence>